<feature type="domain" description="Tyrosine-protein kinase G-rich" evidence="3">
    <location>
        <begin position="448"/>
        <end position="521"/>
    </location>
</feature>
<keyword evidence="4" id="KW-0762">Sugar transport</keyword>
<dbReference type="EMBL" id="NAOO01000001">
    <property type="protein sequence ID" value="RFC00934.1"/>
    <property type="molecule type" value="Genomic_DNA"/>
</dbReference>
<keyword evidence="2" id="KW-0812">Transmembrane</keyword>
<accession>A0A3E1BZ46</accession>
<feature type="transmembrane region" description="Helical" evidence="2">
    <location>
        <begin position="505"/>
        <end position="532"/>
    </location>
</feature>
<evidence type="ECO:0000313" key="4">
    <source>
        <dbReference type="EMBL" id="RFC00934.1"/>
    </source>
</evidence>
<gene>
    <name evidence="4" type="ORF">B5K10_00965</name>
</gene>
<feature type="transmembrane region" description="Helical" evidence="2">
    <location>
        <begin position="120"/>
        <end position="140"/>
    </location>
</feature>
<dbReference type="PANTHER" id="PTHR32309:SF13">
    <property type="entry name" value="FERRIC ENTEROBACTIN TRANSPORT PROTEIN FEPE"/>
    <property type="match status" value="1"/>
</dbReference>
<feature type="compositionally biased region" description="Pro residues" evidence="1">
    <location>
        <begin position="73"/>
        <end position="84"/>
    </location>
</feature>
<dbReference type="Pfam" id="PF13807">
    <property type="entry name" value="GNVR"/>
    <property type="match status" value="1"/>
</dbReference>
<organism evidence="4 5">
    <name type="scientific">Rhizobium leguminosarum bv. trifolii</name>
    <dbReference type="NCBI Taxonomy" id="386"/>
    <lineage>
        <taxon>Bacteria</taxon>
        <taxon>Pseudomonadati</taxon>
        <taxon>Pseudomonadota</taxon>
        <taxon>Alphaproteobacteria</taxon>
        <taxon>Hyphomicrobiales</taxon>
        <taxon>Rhizobiaceae</taxon>
        <taxon>Rhizobium/Agrobacterium group</taxon>
        <taxon>Rhizobium</taxon>
    </lineage>
</organism>
<dbReference type="InterPro" id="IPR032807">
    <property type="entry name" value="GNVR"/>
</dbReference>
<reference evidence="4 5" key="1">
    <citation type="submission" date="2017-03" db="EMBL/GenBank/DDBJ databases">
        <title>Genome analysis of Rhizobial strains effectives or ineffectives for nitrogen fixation isolated from bean seeds.</title>
        <authorList>
            <person name="Peralta H."/>
            <person name="Aguilar-Vera A."/>
            <person name="Mora Y."/>
            <person name="Vargas-Lagunas C."/>
            <person name="Girard L."/>
            <person name="Mora J."/>
        </authorList>
    </citation>
    <scope>NUCLEOTIDE SEQUENCE [LARGE SCALE GENOMIC DNA]</scope>
    <source>
        <strain evidence="4 5">CCGM5</strain>
    </source>
</reference>
<comment type="caution">
    <text evidence="4">The sequence shown here is derived from an EMBL/GenBank/DDBJ whole genome shotgun (WGS) entry which is preliminary data.</text>
</comment>
<dbReference type="Proteomes" id="UP000256748">
    <property type="component" value="Unassembled WGS sequence"/>
</dbReference>
<evidence type="ECO:0000256" key="2">
    <source>
        <dbReference type="SAM" id="Phobius"/>
    </source>
</evidence>
<protein>
    <submittedName>
        <fullName evidence="4">Sugar transporter</fullName>
    </submittedName>
</protein>
<keyword evidence="4" id="KW-0813">Transport</keyword>
<keyword evidence="2" id="KW-1133">Transmembrane helix</keyword>
<evidence type="ECO:0000256" key="1">
    <source>
        <dbReference type="SAM" id="MobiDB-lite"/>
    </source>
</evidence>
<feature type="region of interest" description="Disordered" evidence="1">
    <location>
        <begin position="1"/>
        <end position="88"/>
    </location>
</feature>
<name>A0A3E1BZ46_RHILT</name>
<dbReference type="GO" id="GO:0005886">
    <property type="term" value="C:plasma membrane"/>
    <property type="evidence" value="ECO:0007669"/>
    <property type="project" value="TreeGrafter"/>
</dbReference>
<feature type="compositionally biased region" description="Pro residues" evidence="1">
    <location>
        <begin position="40"/>
        <end position="58"/>
    </location>
</feature>
<dbReference type="InterPro" id="IPR050445">
    <property type="entry name" value="Bact_polysacc_biosynth/exp"/>
</dbReference>
<sequence length="549" mass="58041">MNQYDRNRVSRLPGWRSYDSPQTAPEGVRTRSPVVRPDDFVPPAPEPAAPAPAPPVFVPPLANVAQPRQSERPAPPPPAVPPTAPMKQPVVDAPSAAAFASSAPLLDLRSSVAAIWSRRLIVLGLALLGAVAGGVVAPTIGQKFTAISSLYFDPRQIGLADAGGQSSGPSPEMISTLIDSQVQILTSGNVLRRVVETMKLDQDPEFTGGRTDGAAVIGTLQKALVITRQASTYVVSLAATTNDPEKSARLANQVVTSFTEEENSASNGIYENTSSTLDGRLDDLRQKVLEAEQAVETFRADNDMAATEGNLISDQRLVSLNTMLVTAQEKTIQAKARADAVANLRVEDIVAGNQAEGGVTSPLVSLRQQYATQAAAVGSLESQMGTRHPRLQAARSSLQSISGEIKGELQRLATSARGEYEQAKAAEDSIAKELAVQKALQASTSDKQVELNELQRKATAARDIYETVLKRSSQTSEEQNLNQSNIRVISPAEPPVKADGPGKKILLIAGVIGGLLAGFVVGAGFAILAGLFSHPVVRSYFRKSPAAVA</sequence>
<dbReference type="PANTHER" id="PTHR32309">
    <property type="entry name" value="TYROSINE-PROTEIN KINASE"/>
    <property type="match status" value="1"/>
</dbReference>
<keyword evidence="2" id="KW-0472">Membrane</keyword>
<proteinExistence type="predicted"/>
<dbReference type="RefSeq" id="WP_116272011.1">
    <property type="nucleotide sequence ID" value="NZ_KZ859521.1"/>
</dbReference>
<dbReference type="AlphaFoldDB" id="A0A3E1BZ46"/>
<evidence type="ECO:0000259" key="3">
    <source>
        <dbReference type="Pfam" id="PF13807"/>
    </source>
</evidence>
<dbReference type="GO" id="GO:0004713">
    <property type="term" value="F:protein tyrosine kinase activity"/>
    <property type="evidence" value="ECO:0007669"/>
    <property type="project" value="TreeGrafter"/>
</dbReference>
<evidence type="ECO:0000313" key="5">
    <source>
        <dbReference type="Proteomes" id="UP000256748"/>
    </source>
</evidence>